<evidence type="ECO:0000313" key="1">
    <source>
        <dbReference type="EMBL" id="SHN37004.1"/>
    </source>
</evidence>
<reference evidence="1 2" key="1">
    <citation type="submission" date="2016-11" db="EMBL/GenBank/DDBJ databases">
        <authorList>
            <person name="Jaros S."/>
            <person name="Januszkiewicz K."/>
            <person name="Wedrychowicz H."/>
        </authorList>
    </citation>
    <scope>NUCLEOTIDE SEQUENCE [LARGE SCALE GENOMIC DNA]</scope>
    <source>
        <strain evidence="1 2">CGMCC 4.2025</strain>
    </source>
</reference>
<sequence>MTSIELNGFAEPDALPGLALRWFEAVTGGLLADVVGGLRDGEVALPRSRPGVGSEPWGAPGTMWASLTRYGSAAGRVTSRRAWSARGWSTFLKGFAKFPAGVGMDIVELDATGYPRFGDRASIVLRTVNDERRWFRMVCEFGAFPEGPKNRIARLTEEDARDLAWEMAQEMPVTYGGVGDDGRHWGPTMLEDRLAREARVGVTESREVLRGYPWVTVCAPEIAARLGGPDALRASGAFHEVRVLPTGSVWLQATEHLDDYTGDALRRVFETVAPVLPPGEPRTYLGKELGRIIYADASAYQQR</sequence>
<proteinExistence type="predicted"/>
<organism evidence="1 2">
    <name type="scientific">Actinacidiphila paucisporea</name>
    <dbReference type="NCBI Taxonomy" id="310782"/>
    <lineage>
        <taxon>Bacteria</taxon>
        <taxon>Bacillati</taxon>
        <taxon>Actinomycetota</taxon>
        <taxon>Actinomycetes</taxon>
        <taxon>Kitasatosporales</taxon>
        <taxon>Streptomycetaceae</taxon>
        <taxon>Actinacidiphila</taxon>
    </lineage>
</organism>
<dbReference type="AlphaFoldDB" id="A0A1M7QY03"/>
<gene>
    <name evidence="1" type="ORF">SAMN05216499_1491</name>
</gene>
<evidence type="ECO:0000313" key="2">
    <source>
        <dbReference type="Proteomes" id="UP000184111"/>
    </source>
</evidence>
<dbReference type="Proteomes" id="UP000184111">
    <property type="component" value="Unassembled WGS sequence"/>
</dbReference>
<protein>
    <submittedName>
        <fullName evidence="1">Uncharacterized protein</fullName>
    </submittedName>
</protein>
<keyword evidence="2" id="KW-1185">Reference proteome</keyword>
<dbReference type="EMBL" id="FRBI01000049">
    <property type="protein sequence ID" value="SHN37004.1"/>
    <property type="molecule type" value="Genomic_DNA"/>
</dbReference>
<accession>A0A1M7QY03</accession>
<name>A0A1M7QY03_9ACTN</name>